<dbReference type="PANTHER" id="PTHR34703:SF1">
    <property type="entry name" value="ANTIPORTER SUBUNIT MNHG2-RELATED"/>
    <property type="match status" value="1"/>
</dbReference>
<evidence type="ECO:0000313" key="5">
    <source>
        <dbReference type="EMBL" id="SMC71898.1"/>
    </source>
</evidence>
<reference evidence="4 8" key="3">
    <citation type="submission" date="2020-10" db="EMBL/GenBank/DDBJ databases">
        <title>Janibacter indicus TT2 genome sequence.</title>
        <authorList>
            <person name="Lee K."/>
            <person name="Ganzorig M."/>
        </authorList>
    </citation>
    <scope>NUCLEOTIDE SEQUENCE [LARGE SCALE GENOMIC DNA]</scope>
    <source>
        <strain evidence="4 8">TT2</strain>
    </source>
</reference>
<dbReference type="GO" id="GO:0015385">
    <property type="term" value="F:sodium:proton antiporter activity"/>
    <property type="evidence" value="ECO:0007669"/>
    <property type="project" value="TreeGrafter"/>
</dbReference>
<dbReference type="EMBL" id="FWXN01000008">
    <property type="protein sequence ID" value="SMC71898.1"/>
    <property type="molecule type" value="Genomic_DNA"/>
</dbReference>
<reference evidence="5 7" key="2">
    <citation type="submission" date="2017-04" db="EMBL/GenBank/DDBJ databases">
        <authorList>
            <person name="Afonso C.L."/>
            <person name="Miller P.J."/>
            <person name="Scott M.A."/>
            <person name="Spackman E."/>
            <person name="Goraichik I."/>
            <person name="Dimitrov K.M."/>
            <person name="Suarez D.L."/>
            <person name="Swayne D.E."/>
        </authorList>
    </citation>
    <scope>NUCLEOTIDE SEQUENCE [LARGE SCALE GENOMIC DNA]</scope>
    <source>
        <strain evidence="5 7">CGMCC 1.12511</strain>
    </source>
</reference>
<feature type="transmembrane region" description="Helical" evidence="2">
    <location>
        <begin position="50"/>
        <end position="74"/>
    </location>
</feature>
<accession>A0A1L3MDM1</accession>
<dbReference type="Pfam" id="PF03334">
    <property type="entry name" value="PhaG_MnhG_YufB"/>
    <property type="match status" value="1"/>
</dbReference>
<evidence type="ECO:0000313" key="7">
    <source>
        <dbReference type="Proteomes" id="UP000192634"/>
    </source>
</evidence>
<dbReference type="Proteomes" id="UP000192634">
    <property type="component" value="Unassembled WGS sequence"/>
</dbReference>
<dbReference type="EMBL" id="CP062789">
    <property type="protein sequence ID" value="QOK23239.1"/>
    <property type="molecule type" value="Genomic_DNA"/>
</dbReference>
<keyword evidence="2" id="KW-0812">Transmembrane</keyword>
<sequence>MSWAQILDLAGAISLLLGATLALVGAIGLVRLPDFFARMHAATKPQTLGLLLILLGLALTVRTWASVATLLIVVGAQALTAPVTAHILGRAGYRTGIVEDGLLHHDELGAAYRRMQEQDRQREQS</sequence>
<proteinExistence type="inferred from homology"/>
<dbReference type="Proteomes" id="UP000593998">
    <property type="component" value="Chromosome"/>
</dbReference>
<dbReference type="Proteomes" id="UP000182938">
    <property type="component" value="Chromosome"/>
</dbReference>
<evidence type="ECO:0000256" key="2">
    <source>
        <dbReference type="SAM" id="Phobius"/>
    </source>
</evidence>
<evidence type="ECO:0000313" key="3">
    <source>
        <dbReference type="EMBL" id="APH00458.1"/>
    </source>
</evidence>
<dbReference type="NCBIfam" id="TIGR01300">
    <property type="entry name" value="CPA3_mnhG_phaG"/>
    <property type="match status" value="1"/>
</dbReference>
<dbReference type="RefSeq" id="WP_072623632.1">
    <property type="nucleotide sequence ID" value="NZ_CP013290.1"/>
</dbReference>
<name>A0A1L3MDM1_9MICO</name>
<dbReference type="PANTHER" id="PTHR34703">
    <property type="entry name" value="ANTIPORTER SUBUNIT MNHG2-RELATED"/>
    <property type="match status" value="1"/>
</dbReference>
<dbReference type="InterPro" id="IPR005133">
    <property type="entry name" value="PhaG_MnhG_YufB"/>
</dbReference>
<dbReference type="KEGG" id="jte:ASJ30_02030"/>
<dbReference type="AlphaFoldDB" id="A0A1L3MDM1"/>
<evidence type="ECO:0000313" key="4">
    <source>
        <dbReference type="EMBL" id="QOK23239.1"/>
    </source>
</evidence>
<keyword evidence="2" id="KW-1133">Transmembrane helix</keyword>
<dbReference type="NCBIfam" id="NF009314">
    <property type="entry name" value="PRK12674.1-2"/>
    <property type="match status" value="1"/>
</dbReference>
<evidence type="ECO:0000313" key="8">
    <source>
        <dbReference type="Proteomes" id="UP000593998"/>
    </source>
</evidence>
<keyword evidence="2" id="KW-0472">Membrane</keyword>
<evidence type="ECO:0000256" key="1">
    <source>
        <dbReference type="ARBA" id="ARBA00008404"/>
    </source>
</evidence>
<organism evidence="3 6">
    <name type="scientific">Janibacter indicus</name>
    <dbReference type="NCBI Taxonomy" id="857417"/>
    <lineage>
        <taxon>Bacteria</taxon>
        <taxon>Bacillati</taxon>
        <taxon>Actinomycetota</taxon>
        <taxon>Actinomycetes</taxon>
        <taxon>Micrococcales</taxon>
        <taxon>Intrasporangiaceae</taxon>
        <taxon>Janibacter</taxon>
    </lineage>
</organism>
<reference evidence="3 6" key="1">
    <citation type="submission" date="2015-11" db="EMBL/GenBank/DDBJ databases">
        <authorList>
            <person name="Zhang Y."/>
            <person name="Guo Z."/>
        </authorList>
    </citation>
    <scope>NUCLEOTIDE SEQUENCE [LARGE SCALE GENOMIC DNA]</scope>
    <source>
        <strain evidence="3 6">YFY001</strain>
    </source>
</reference>
<feature type="transmembrane region" description="Helical" evidence="2">
    <location>
        <begin position="6"/>
        <end position="30"/>
    </location>
</feature>
<protein>
    <submittedName>
        <fullName evidence="3">Cation:proton antiporter</fullName>
    </submittedName>
    <submittedName>
        <fullName evidence="4">Monovalent cation/H(+) antiporter subunit G</fullName>
    </submittedName>
    <submittedName>
        <fullName evidence="5">Multisubunit sodium/proton antiporter, MrpG subunit</fullName>
    </submittedName>
</protein>
<keyword evidence="6" id="KW-1185">Reference proteome</keyword>
<dbReference type="OrthoDB" id="3214257at2"/>
<evidence type="ECO:0000313" key="6">
    <source>
        <dbReference type="Proteomes" id="UP000182938"/>
    </source>
</evidence>
<dbReference type="EMBL" id="CP013290">
    <property type="protein sequence ID" value="APH00458.1"/>
    <property type="molecule type" value="Genomic_DNA"/>
</dbReference>
<accession>A0A1W2BHK6</accession>
<gene>
    <name evidence="3" type="ORF">ASJ30_02030</name>
    <name evidence="4" type="ORF">IGS73_02065</name>
    <name evidence="5" type="ORF">SAMN06296429_10830</name>
</gene>
<comment type="similarity">
    <text evidence="1">Belongs to the CPA3 antiporters (TC 2.A.63) subunit G family.</text>
</comment>